<evidence type="ECO:0000256" key="7">
    <source>
        <dbReference type="ARBA" id="ARBA00022927"/>
    </source>
</evidence>
<name>A0AAW8R2J9_9ALTE</name>
<evidence type="ECO:0000259" key="12">
    <source>
        <dbReference type="Pfam" id="PF12693"/>
    </source>
</evidence>
<feature type="domain" description="GspL cytoplasmic actin-ATPase-like" evidence="11">
    <location>
        <begin position="4"/>
        <end position="257"/>
    </location>
</feature>
<evidence type="ECO:0000256" key="2">
    <source>
        <dbReference type="ARBA" id="ARBA00005318"/>
    </source>
</evidence>
<dbReference type="Pfam" id="PF12693">
    <property type="entry name" value="GspL_C"/>
    <property type="match status" value="1"/>
</dbReference>
<keyword evidence="7 10" id="KW-0653">Protein transport</keyword>
<dbReference type="RefSeq" id="WP_311362422.1">
    <property type="nucleotide sequence ID" value="NZ_JAVRIE010000006.1"/>
</dbReference>
<dbReference type="GO" id="GO:0015628">
    <property type="term" value="P:protein secretion by the type II secretion system"/>
    <property type="evidence" value="ECO:0007669"/>
    <property type="project" value="InterPro"/>
</dbReference>
<evidence type="ECO:0000313" key="13">
    <source>
        <dbReference type="EMBL" id="MDT0583653.1"/>
    </source>
</evidence>
<keyword evidence="8" id="KW-1133">Transmembrane helix</keyword>
<organism evidence="13 14">
    <name type="scientific">Brumicola blandensis</name>
    <dbReference type="NCBI Taxonomy" id="3075611"/>
    <lineage>
        <taxon>Bacteria</taxon>
        <taxon>Pseudomonadati</taxon>
        <taxon>Pseudomonadota</taxon>
        <taxon>Gammaproteobacteria</taxon>
        <taxon>Alteromonadales</taxon>
        <taxon>Alteromonadaceae</taxon>
        <taxon>Brumicola</taxon>
    </lineage>
</organism>
<accession>A0AAW8R2J9</accession>
<evidence type="ECO:0000256" key="3">
    <source>
        <dbReference type="ARBA" id="ARBA00022448"/>
    </source>
</evidence>
<evidence type="ECO:0000259" key="11">
    <source>
        <dbReference type="Pfam" id="PF05134"/>
    </source>
</evidence>
<keyword evidence="3 10" id="KW-0813">Transport</keyword>
<dbReference type="Pfam" id="PF05134">
    <property type="entry name" value="T2SSL"/>
    <property type="match status" value="1"/>
</dbReference>
<reference evidence="13 14" key="1">
    <citation type="submission" date="2023-09" db="EMBL/GenBank/DDBJ databases">
        <authorList>
            <person name="Rey-Velasco X."/>
        </authorList>
    </citation>
    <scope>NUCLEOTIDE SEQUENCE [LARGE SCALE GENOMIC DNA]</scope>
    <source>
        <strain evidence="13 14">W409</strain>
    </source>
</reference>
<dbReference type="InterPro" id="IPR024230">
    <property type="entry name" value="GspL_cyto_dom"/>
</dbReference>
<dbReference type="GO" id="GO:0015627">
    <property type="term" value="C:type II protein secretion system complex"/>
    <property type="evidence" value="ECO:0007669"/>
    <property type="project" value="InterPro"/>
</dbReference>
<evidence type="ECO:0000256" key="4">
    <source>
        <dbReference type="ARBA" id="ARBA00022475"/>
    </source>
</evidence>
<dbReference type="SUPFAM" id="SSF53067">
    <property type="entry name" value="Actin-like ATPase domain"/>
    <property type="match status" value="2"/>
</dbReference>
<gene>
    <name evidence="13" type="primary">gspL</name>
    <name evidence="13" type="ORF">RM544_13980</name>
</gene>
<dbReference type="GO" id="GO:0005886">
    <property type="term" value="C:plasma membrane"/>
    <property type="evidence" value="ECO:0007669"/>
    <property type="project" value="UniProtKB-SubCell"/>
</dbReference>
<dbReference type="EMBL" id="JAVRIE010000006">
    <property type="protein sequence ID" value="MDT0583653.1"/>
    <property type="molecule type" value="Genomic_DNA"/>
</dbReference>
<dbReference type="InterPro" id="IPR007812">
    <property type="entry name" value="T2SS_protein-GspL"/>
</dbReference>
<evidence type="ECO:0000256" key="9">
    <source>
        <dbReference type="ARBA" id="ARBA00023136"/>
    </source>
</evidence>
<comment type="subcellular location">
    <subcellularLocation>
        <location evidence="1">Cell inner membrane</location>
        <topology evidence="1">Single-pass membrane protein</topology>
    </subcellularLocation>
</comment>
<evidence type="ECO:0000256" key="8">
    <source>
        <dbReference type="ARBA" id="ARBA00022989"/>
    </source>
</evidence>
<keyword evidence="9" id="KW-0472">Membrane</keyword>
<dbReference type="CDD" id="cd24017">
    <property type="entry name" value="ASKHA_T2SSL_N"/>
    <property type="match status" value="1"/>
</dbReference>
<dbReference type="GO" id="GO:0009276">
    <property type="term" value="C:Gram-negative-bacterium-type cell wall"/>
    <property type="evidence" value="ECO:0007669"/>
    <property type="project" value="InterPro"/>
</dbReference>
<evidence type="ECO:0000313" key="14">
    <source>
        <dbReference type="Proteomes" id="UP001249020"/>
    </source>
</evidence>
<dbReference type="Gene3D" id="3.30.420.370">
    <property type="match status" value="1"/>
</dbReference>
<dbReference type="AlphaFoldDB" id="A0AAW8R2J9"/>
<evidence type="ECO:0000256" key="5">
    <source>
        <dbReference type="ARBA" id="ARBA00022519"/>
    </source>
</evidence>
<dbReference type="PIRSF" id="PIRSF015761">
    <property type="entry name" value="Protein_L"/>
    <property type="match status" value="1"/>
</dbReference>
<keyword evidence="6" id="KW-0812">Transmembrane</keyword>
<evidence type="ECO:0000256" key="1">
    <source>
        <dbReference type="ARBA" id="ARBA00004377"/>
    </source>
</evidence>
<keyword evidence="14" id="KW-1185">Reference proteome</keyword>
<dbReference type="NCBIfam" id="TIGR01709">
    <property type="entry name" value="typeII_sec_gspL"/>
    <property type="match status" value="1"/>
</dbReference>
<sequence>MEKLAIRLGSQADDPIHWLVWSDTENEILASGELPNAAALSQLRERAPNAEVIALVPSCDVLLKTVKLPAKANRKVLGAIPFMIEDDIASDISKSFFAFGKKIDDQQQVAIATHEKMAFWQETIEQAGLFCELLVPDILALPFQEDKISLLSLRQDDHNTLLIRDGEWRGLQGEENWTFTVLEKHLNSKPQSVCAYSELTHANDLSALFEKHATEHEEQDDEATLAFETNYDKLPMLLLLQGAESAAFNLLQGEYAVKRKSNEHWQKWKIAAVLAAVALCVNLVSKTVELNSIKQQRQIVERDLQASIDKGFPGLNARNKRVAIEKEMARLENGGGGISMLVMLSQMSQSFASTGVKPQSIRFDAKRTELRMQSVANNFDSLERFRREVQALGFEVDQGAITNQGDQVVGTIVIKG</sequence>
<comment type="function">
    <text evidence="10">Inner membrane component of the type II secretion system required for the energy-dependent secretion of extracellular factors such as proteases and toxins from the periplasm.</text>
</comment>
<dbReference type="Proteomes" id="UP001249020">
    <property type="component" value="Unassembled WGS sequence"/>
</dbReference>
<comment type="caution">
    <text evidence="13">The sequence shown here is derived from an EMBL/GenBank/DDBJ whole genome shotgun (WGS) entry which is preliminary data.</text>
</comment>
<feature type="domain" description="GspL periplasmic" evidence="12">
    <location>
        <begin position="264"/>
        <end position="415"/>
    </location>
</feature>
<evidence type="ECO:0000256" key="6">
    <source>
        <dbReference type="ARBA" id="ARBA00022692"/>
    </source>
</evidence>
<proteinExistence type="inferred from homology"/>
<protein>
    <recommendedName>
        <fullName evidence="10">Type II secretion system protein L</fullName>
        <shortName evidence="10">T2SS protein L</shortName>
    </recommendedName>
</protein>
<keyword evidence="4" id="KW-1003">Cell membrane</keyword>
<dbReference type="Gene3D" id="3.30.1360.100">
    <property type="entry name" value="General secretion pathway protein M, EpsM"/>
    <property type="match status" value="1"/>
</dbReference>
<comment type="similarity">
    <text evidence="2 10">Belongs to the GSP L family.</text>
</comment>
<evidence type="ECO:0000256" key="10">
    <source>
        <dbReference type="PIRNR" id="PIRNR015761"/>
    </source>
</evidence>
<keyword evidence="5" id="KW-0997">Cell inner membrane</keyword>
<dbReference type="Gene3D" id="3.30.420.380">
    <property type="match status" value="1"/>
</dbReference>
<dbReference type="InterPro" id="IPR025691">
    <property type="entry name" value="GspL_pp_dom"/>
</dbReference>
<dbReference type="InterPro" id="IPR043129">
    <property type="entry name" value="ATPase_NBD"/>
</dbReference>